<dbReference type="Proteomes" id="UP000198462">
    <property type="component" value="Unassembled WGS sequence"/>
</dbReference>
<dbReference type="Gene3D" id="3.40.50.720">
    <property type="entry name" value="NAD(P)-binding Rossmann-like Domain"/>
    <property type="match status" value="1"/>
</dbReference>
<dbReference type="OrthoDB" id="4420885at2"/>
<dbReference type="InterPro" id="IPR036291">
    <property type="entry name" value="NAD(P)-bd_dom_sf"/>
</dbReference>
<dbReference type="SUPFAM" id="SSF51735">
    <property type="entry name" value="NAD(P)-binding Rossmann-fold domains"/>
    <property type="match status" value="1"/>
</dbReference>
<sequence>MSLLLYGAYGYTGRLVTERAAVRGLSPLLGGRRAEPLNALGSKYGLETRDFGLSTDPEAHLSGVTTVLNLAGPFSKTALPLARACLAQGINYLDITGEISVFESLFGLDGEAKTRGVVLLPGAGFDVVPSDCLAAHVHRRLPHARQLTLVIGGLEEVSRGTARTALEGIARGTAVRRAGQIEYLEEPPRSSADLGNGVVPTMAVSWGDVATAYHSTGIPDIEVHFVLNDQLKRAASLPGPARWFMGTRLGQWLGHRAIDRMPAGPSEEVRNRARAVLVAEAEAADGTRAVAELETPEAYRLTAHTALDAALRVDRGDAAPGTHTPSTAFGPDFVMGFPGVVRRDL</sequence>
<accession>A0A219B322</accession>
<gene>
    <name evidence="2" type="ORF">B5C34_04255</name>
</gene>
<proteinExistence type="predicted"/>
<dbReference type="EMBL" id="NFZT01000001">
    <property type="protein sequence ID" value="OWV32740.1"/>
    <property type="molecule type" value="Genomic_DNA"/>
</dbReference>
<protein>
    <submittedName>
        <fullName evidence="2">Saccharopine dehydrogenase</fullName>
    </submittedName>
</protein>
<evidence type="ECO:0000313" key="3">
    <source>
        <dbReference type="Proteomes" id="UP000198462"/>
    </source>
</evidence>
<evidence type="ECO:0000313" key="2">
    <source>
        <dbReference type="EMBL" id="OWV32740.1"/>
    </source>
</evidence>
<dbReference type="PANTHER" id="PTHR43781">
    <property type="entry name" value="SACCHAROPINE DEHYDROGENASE"/>
    <property type="match status" value="1"/>
</dbReference>
<dbReference type="AlphaFoldDB" id="A0A219B322"/>
<dbReference type="InterPro" id="IPR005097">
    <property type="entry name" value="Sacchrp_dh_NADP-bd"/>
</dbReference>
<name>A0A219B322_9SPHN</name>
<reference evidence="3" key="1">
    <citation type="submission" date="2017-05" db="EMBL/GenBank/DDBJ databases">
        <authorList>
            <person name="Lin X."/>
        </authorList>
    </citation>
    <scope>NUCLEOTIDE SEQUENCE [LARGE SCALE GENOMIC DNA]</scope>
    <source>
        <strain evidence="3">JLT2012</strain>
    </source>
</reference>
<feature type="domain" description="Saccharopine dehydrogenase NADP binding" evidence="1">
    <location>
        <begin position="4"/>
        <end position="118"/>
    </location>
</feature>
<organism evidence="2 3">
    <name type="scientific">Pacificimonas flava</name>
    <dbReference type="NCBI Taxonomy" id="1234595"/>
    <lineage>
        <taxon>Bacteria</taxon>
        <taxon>Pseudomonadati</taxon>
        <taxon>Pseudomonadota</taxon>
        <taxon>Alphaproteobacteria</taxon>
        <taxon>Sphingomonadales</taxon>
        <taxon>Sphingosinicellaceae</taxon>
        <taxon>Pacificimonas</taxon>
    </lineage>
</organism>
<evidence type="ECO:0000259" key="1">
    <source>
        <dbReference type="Pfam" id="PF03435"/>
    </source>
</evidence>
<keyword evidence="3" id="KW-1185">Reference proteome</keyword>
<comment type="caution">
    <text evidence="2">The sequence shown here is derived from an EMBL/GenBank/DDBJ whole genome shotgun (WGS) entry which is preliminary data.</text>
</comment>
<dbReference type="PANTHER" id="PTHR43781:SF1">
    <property type="entry name" value="SACCHAROPINE DEHYDROGENASE"/>
    <property type="match status" value="1"/>
</dbReference>
<dbReference type="RefSeq" id="WP_088711534.1">
    <property type="nucleotide sequence ID" value="NZ_NFZT01000001.1"/>
</dbReference>
<dbReference type="Pfam" id="PF03435">
    <property type="entry name" value="Sacchrp_dh_NADP"/>
    <property type="match status" value="1"/>
</dbReference>